<gene>
    <name evidence="1" type="ORF">JI741_19025</name>
</gene>
<dbReference type="Proteomes" id="UP000613030">
    <property type="component" value="Unassembled WGS sequence"/>
</dbReference>
<protein>
    <submittedName>
        <fullName evidence="1">HEAT repeat domain-containing protein</fullName>
    </submittedName>
</protein>
<sequence length="212" mass="23938">MDSILQSLVERMNDKNDHIMAPGFDSSTTISWKAHREAEKLADRTLIPQLMTFIENEKDKKNRDAAYFILGHVAKNVGDQATAQFLIDRIEREKDKYVLSAMLDRLAHLEKPTGTDLTALIAATHDKRWQVGYAAIRALTNTDDAAAETTLLQILDTSDSSYELIYANGVLHKTGTPRALPFLEKHAKSRKRDVKHSALYAIEAIKQRHNLI</sequence>
<dbReference type="Gene3D" id="1.25.10.10">
    <property type="entry name" value="Leucine-rich Repeat Variant"/>
    <property type="match status" value="1"/>
</dbReference>
<reference evidence="1 2" key="1">
    <citation type="submission" date="2021-01" db="EMBL/GenBank/DDBJ databases">
        <title>Chryseolinea sp. Jin1 Genome sequencing and assembly.</title>
        <authorList>
            <person name="Kim I."/>
        </authorList>
    </citation>
    <scope>NUCLEOTIDE SEQUENCE [LARGE SCALE GENOMIC DNA]</scope>
    <source>
        <strain evidence="1 2">Jin1</strain>
    </source>
</reference>
<comment type="caution">
    <text evidence="1">The sequence shown here is derived from an EMBL/GenBank/DDBJ whole genome shotgun (WGS) entry which is preliminary data.</text>
</comment>
<organism evidence="1 2">
    <name type="scientific">Chryseolinea lacunae</name>
    <dbReference type="NCBI Taxonomy" id="2801331"/>
    <lineage>
        <taxon>Bacteria</taxon>
        <taxon>Pseudomonadati</taxon>
        <taxon>Bacteroidota</taxon>
        <taxon>Cytophagia</taxon>
        <taxon>Cytophagales</taxon>
        <taxon>Fulvivirgaceae</taxon>
        <taxon>Chryseolinea</taxon>
    </lineage>
</organism>
<dbReference type="InterPro" id="IPR011989">
    <property type="entry name" value="ARM-like"/>
</dbReference>
<evidence type="ECO:0000313" key="1">
    <source>
        <dbReference type="EMBL" id="MBL0743333.1"/>
    </source>
</evidence>
<accession>A0ABS1KVK0</accession>
<dbReference type="EMBL" id="JAERRB010000006">
    <property type="protein sequence ID" value="MBL0743333.1"/>
    <property type="molecule type" value="Genomic_DNA"/>
</dbReference>
<dbReference type="SUPFAM" id="SSF48371">
    <property type="entry name" value="ARM repeat"/>
    <property type="match status" value="1"/>
</dbReference>
<evidence type="ECO:0000313" key="2">
    <source>
        <dbReference type="Proteomes" id="UP000613030"/>
    </source>
</evidence>
<name>A0ABS1KVK0_9BACT</name>
<proteinExistence type="predicted"/>
<dbReference type="RefSeq" id="WP_202012583.1">
    <property type="nucleotide sequence ID" value="NZ_JAERRB010000006.1"/>
</dbReference>
<keyword evidence="2" id="KW-1185">Reference proteome</keyword>
<dbReference type="Pfam" id="PF13646">
    <property type="entry name" value="HEAT_2"/>
    <property type="match status" value="1"/>
</dbReference>
<dbReference type="InterPro" id="IPR016024">
    <property type="entry name" value="ARM-type_fold"/>
</dbReference>